<organism evidence="20 21">
    <name type="scientific">Oidiodendron maius (strain Zn)</name>
    <dbReference type="NCBI Taxonomy" id="913774"/>
    <lineage>
        <taxon>Eukaryota</taxon>
        <taxon>Fungi</taxon>
        <taxon>Dikarya</taxon>
        <taxon>Ascomycota</taxon>
        <taxon>Pezizomycotina</taxon>
        <taxon>Leotiomycetes</taxon>
        <taxon>Leotiomycetes incertae sedis</taxon>
        <taxon>Myxotrichaceae</taxon>
        <taxon>Oidiodendron</taxon>
    </lineage>
</organism>
<evidence type="ECO:0000313" key="21">
    <source>
        <dbReference type="Proteomes" id="UP000054321"/>
    </source>
</evidence>
<evidence type="ECO:0000256" key="7">
    <source>
        <dbReference type="ARBA" id="ARBA00022723"/>
    </source>
</evidence>
<dbReference type="InterPro" id="IPR029039">
    <property type="entry name" value="Flavoprotein-like_sf"/>
</dbReference>
<dbReference type="GO" id="GO:0010181">
    <property type="term" value="F:FMN binding"/>
    <property type="evidence" value="ECO:0007669"/>
    <property type="project" value="UniProtKB-UniRule"/>
</dbReference>
<keyword evidence="9 16" id="KW-0521">NADP</keyword>
<dbReference type="SUPFAM" id="SSF63380">
    <property type="entry name" value="Riboflavin synthase domain-like"/>
    <property type="match status" value="1"/>
</dbReference>
<dbReference type="Pfam" id="PF00067">
    <property type="entry name" value="p450"/>
    <property type="match status" value="1"/>
</dbReference>
<evidence type="ECO:0000256" key="3">
    <source>
        <dbReference type="ARBA" id="ARBA00022448"/>
    </source>
</evidence>
<dbReference type="GO" id="GO:0005829">
    <property type="term" value="C:cytosol"/>
    <property type="evidence" value="ECO:0007669"/>
    <property type="project" value="TreeGrafter"/>
</dbReference>
<dbReference type="HOGENOM" id="CLU_001570_7_0_1"/>
<dbReference type="InterPro" id="IPR017938">
    <property type="entry name" value="Riboflavin_synthase-like_b-brl"/>
</dbReference>
<accession>A0A0C3CQ22</accession>
<evidence type="ECO:0000259" key="19">
    <source>
        <dbReference type="PROSITE" id="PS51384"/>
    </source>
</evidence>
<evidence type="ECO:0000259" key="18">
    <source>
        <dbReference type="PROSITE" id="PS50902"/>
    </source>
</evidence>
<keyword evidence="6 16" id="KW-0288">FMN</keyword>
<dbReference type="Pfam" id="PF00175">
    <property type="entry name" value="NAD_binding_1"/>
    <property type="match status" value="1"/>
</dbReference>
<dbReference type="Gene3D" id="3.40.50.360">
    <property type="match status" value="1"/>
</dbReference>
<keyword evidence="13 16" id="KW-0503">Monooxygenase</keyword>
<keyword evidence="8 16" id="KW-0274">FAD</keyword>
<dbReference type="InterPro" id="IPR017972">
    <property type="entry name" value="Cyt_P450_CS"/>
</dbReference>
<keyword evidence="21" id="KW-1185">Reference proteome</keyword>
<evidence type="ECO:0000256" key="12">
    <source>
        <dbReference type="ARBA" id="ARBA00023004"/>
    </source>
</evidence>
<evidence type="ECO:0000256" key="8">
    <source>
        <dbReference type="ARBA" id="ARBA00022827"/>
    </source>
</evidence>
<dbReference type="InterPro" id="IPR023173">
    <property type="entry name" value="NADPH_Cyt_P450_Rdtase_alpha"/>
</dbReference>
<dbReference type="InterPro" id="IPR003097">
    <property type="entry name" value="CysJ-like_FAD-binding"/>
</dbReference>
<proteinExistence type="inferred from homology"/>
<dbReference type="PANTHER" id="PTHR19384">
    <property type="entry name" value="NITRIC OXIDE SYNTHASE-RELATED"/>
    <property type="match status" value="1"/>
</dbReference>
<evidence type="ECO:0000256" key="6">
    <source>
        <dbReference type="ARBA" id="ARBA00022643"/>
    </source>
</evidence>
<dbReference type="InterPro" id="IPR017927">
    <property type="entry name" value="FAD-bd_FR_type"/>
</dbReference>
<dbReference type="Gene3D" id="2.40.30.10">
    <property type="entry name" value="Translation factors"/>
    <property type="match status" value="1"/>
</dbReference>
<dbReference type="GO" id="GO:0003958">
    <property type="term" value="F:NADPH-hemoprotein reductase activity"/>
    <property type="evidence" value="ECO:0007669"/>
    <property type="project" value="UniProtKB-UniRule"/>
</dbReference>
<dbReference type="EC" id="1.14.14.1" evidence="16"/>
<keyword evidence="12 16" id="KW-0408">Iron</keyword>
<evidence type="ECO:0000256" key="13">
    <source>
        <dbReference type="ARBA" id="ARBA00023033"/>
    </source>
</evidence>
<evidence type="ECO:0000256" key="14">
    <source>
        <dbReference type="ARBA" id="ARBA00047827"/>
    </source>
</evidence>
<evidence type="ECO:0000256" key="10">
    <source>
        <dbReference type="ARBA" id="ARBA00022982"/>
    </source>
</evidence>
<dbReference type="InterPro" id="IPR001128">
    <property type="entry name" value="Cyt_P450"/>
</dbReference>
<dbReference type="GO" id="GO:0005506">
    <property type="term" value="F:iron ion binding"/>
    <property type="evidence" value="ECO:0007669"/>
    <property type="project" value="UniProtKB-UniRule"/>
</dbReference>
<comment type="catalytic activity">
    <reaction evidence="15 16">
        <text>2 oxidized [cytochrome P450] + NADPH = 2 reduced [cytochrome P450] + NADP(+) + H(+)</text>
        <dbReference type="Rhea" id="RHEA:24040"/>
        <dbReference type="Rhea" id="RHEA-COMP:14627"/>
        <dbReference type="Rhea" id="RHEA-COMP:14628"/>
        <dbReference type="ChEBI" id="CHEBI:15378"/>
        <dbReference type="ChEBI" id="CHEBI:55376"/>
        <dbReference type="ChEBI" id="CHEBI:57783"/>
        <dbReference type="ChEBI" id="CHEBI:58349"/>
        <dbReference type="ChEBI" id="CHEBI:60344"/>
        <dbReference type="EC" id="1.6.2.4"/>
    </reaction>
</comment>
<dbReference type="EMBL" id="KN832876">
    <property type="protein sequence ID" value="KIN01129.1"/>
    <property type="molecule type" value="Genomic_DNA"/>
</dbReference>
<reference evidence="21" key="2">
    <citation type="submission" date="2015-01" db="EMBL/GenBank/DDBJ databases">
        <title>Evolutionary Origins and Diversification of the Mycorrhizal Mutualists.</title>
        <authorList>
            <consortium name="DOE Joint Genome Institute"/>
            <consortium name="Mycorrhizal Genomics Consortium"/>
            <person name="Kohler A."/>
            <person name="Kuo A."/>
            <person name="Nagy L.G."/>
            <person name="Floudas D."/>
            <person name="Copeland A."/>
            <person name="Barry K.W."/>
            <person name="Cichocki N."/>
            <person name="Veneault-Fourrey C."/>
            <person name="LaButti K."/>
            <person name="Lindquist E.A."/>
            <person name="Lipzen A."/>
            <person name="Lundell T."/>
            <person name="Morin E."/>
            <person name="Murat C."/>
            <person name="Riley R."/>
            <person name="Ohm R."/>
            <person name="Sun H."/>
            <person name="Tunlid A."/>
            <person name="Henrissat B."/>
            <person name="Grigoriev I.V."/>
            <person name="Hibbett D.S."/>
            <person name="Martin F."/>
        </authorList>
    </citation>
    <scope>NUCLEOTIDE SEQUENCE [LARGE SCALE GENOMIC DNA]</scope>
    <source>
        <strain evidence="21">Zn</strain>
    </source>
</reference>
<dbReference type="InterPro" id="IPR039261">
    <property type="entry name" value="FNR_nucleotide-bd"/>
</dbReference>
<dbReference type="InterPro" id="IPR008254">
    <property type="entry name" value="Flavodoxin/NO_synth"/>
</dbReference>
<name>A0A0C3CQ22_OIDMZ</name>
<comment type="cofactor">
    <cofactor evidence="1 16 17">
        <name>heme</name>
        <dbReference type="ChEBI" id="CHEBI:30413"/>
    </cofactor>
</comment>
<keyword evidence="5 16" id="KW-0285">Flavoprotein</keyword>
<dbReference type="Proteomes" id="UP000054321">
    <property type="component" value="Unassembled WGS sequence"/>
</dbReference>
<protein>
    <recommendedName>
        <fullName evidence="16">Bifunctional cytochrome P450/NADPH--P450 reductase</fullName>
    </recommendedName>
    <domain>
        <recommendedName>
            <fullName evidence="16">Cytochrome P450</fullName>
            <ecNumber evidence="16">1.14.14.1</ecNumber>
        </recommendedName>
    </domain>
    <domain>
        <recommendedName>
            <fullName evidence="16">NADPH--cytochrome P450 reductase</fullName>
            <ecNumber evidence="16">1.6.2.4</ecNumber>
        </recommendedName>
    </domain>
</protein>
<evidence type="ECO:0000256" key="16">
    <source>
        <dbReference type="PIRNR" id="PIRNR000209"/>
    </source>
</evidence>
<dbReference type="FunFam" id="2.40.30.10:FF:000198">
    <property type="entry name" value="Bifunctional cytochrome P450/NADPH--P450 reductase"/>
    <property type="match status" value="1"/>
</dbReference>
<dbReference type="Pfam" id="PF00258">
    <property type="entry name" value="Flavodoxin_1"/>
    <property type="match status" value="1"/>
</dbReference>
<dbReference type="PRINTS" id="PR00385">
    <property type="entry name" value="P450"/>
</dbReference>
<dbReference type="InterPro" id="IPR001433">
    <property type="entry name" value="OxRdtase_FAD/NAD-bd"/>
</dbReference>
<keyword evidence="11 16" id="KW-0560">Oxidoreductase</keyword>
<dbReference type="PROSITE" id="PS51384">
    <property type="entry name" value="FAD_FR"/>
    <property type="match status" value="1"/>
</dbReference>
<dbReference type="Gene3D" id="1.20.990.10">
    <property type="entry name" value="NADPH-cytochrome p450 Reductase, Chain A, domain 3"/>
    <property type="match status" value="1"/>
</dbReference>
<keyword evidence="7 16" id="KW-0479">Metal-binding</keyword>
<evidence type="ECO:0000256" key="4">
    <source>
        <dbReference type="ARBA" id="ARBA00022617"/>
    </source>
</evidence>
<keyword evidence="3 16" id="KW-0813">Transport</keyword>
<dbReference type="PROSITE" id="PS00086">
    <property type="entry name" value="CYTOCHROME_P450"/>
    <property type="match status" value="1"/>
</dbReference>
<dbReference type="STRING" id="913774.A0A0C3CQ22"/>
<dbReference type="GO" id="GO:0020037">
    <property type="term" value="F:heme binding"/>
    <property type="evidence" value="ECO:0007669"/>
    <property type="project" value="UniProtKB-UniRule"/>
</dbReference>
<dbReference type="PROSITE" id="PS50902">
    <property type="entry name" value="FLAVODOXIN_LIKE"/>
    <property type="match status" value="1"/>
</dbReference>
<dbReference type="InterPro" id="IPR036396">
    <property type="entry name" value="Cyt_P450_sf"/>
</dbReference>
<dbReference type="PRINTS" id="PR00463">
    <property type="entry name" value="EP450I"/>
</dbReference>
<comment type="cofactor">
    <cofactor evidence="16">
        <name>FAD</name>
        <dbReference type="ChEBI" id="CHEBI:57692"/>
    </cofactor>
    <cofactor evidence="16">
        <name>FMN</name>
        <dbReference type="ChEBI" id="CHEBI:58210"/>
    </cofactor>
</comment>
<evidence type="ECO:0000256" key="15">
    <source>
        <dbReference type="ARBA" id="ARBA00049342"/>
    </source>
</evidence>
<dbReference type="Pfam" id="PF00667">
    <property type="entry name" value="FAD_binding_1"/>
    <property type="match status" value="1"/>
</dbReference>
<dbReference type="FunFam" id="1.10.630.10:FF:000040">
    <property type="entry name" value="Bifunctional cytochrome P450/NADPH--P450 reductase"/>
    <property type="match status" value="1"/>
</dbReference>
<evidence type="ECO:0000313" key="20">
    <source>
        <dbReference type="EMBL" id="KIN01129.1"/>
    </source>
</evidence>
<dbReference type="Gene3D" id="3.40.50.80">
    <property type="entry name" value="Nucleotide-binding domain of ferredoxin-NADP reductase (FNR) module"/>
    <property type="match status" value="1"/>
</dbReference>
<dbReference type="SUPFAM" id="SSF52343">
    <property type="entry name" value="Ferredoxin reductase-like, C-terminal NADP-linked domain"/>
    <property type="match status" value="1"/>
</dbReference>
<dbReference type="SUPFAM" id="SSF48264">
    <property type="entry name" value="Cytochrome P450"/>
    <property type="match status" value="1"/>
</dbReference>
<dbReference type="AlphaFoldDB" id="A0A0C3CQ22"/>
<keyword evidence="4 16" id="KW-0349">Heme</keyword>
<comment type="similarity">
    <text evidence="2 16">In the N-terminal section; belongs to the cytochrome P450 family.</text>
</comment>
<dbReference type="PIRSF" id="PIRSF000209">
    <property type="entry name" value="Bifunctional_P450_P450R"/>
    <property type="match status" value="1"/>
</dbReference>
<dbReference type="OrthoDB" id="1470350at2759"/>
<evidence type="ECO:0000256" key="11">
    <source>
        <dbReference type="ARBA" id="ARBA00023002"/>
    </source>
</evidence>
<gene>
    <name evidence="20" type="ORF">OIDMADRAFT_198343</name>
</gene>
<evidence type="ECO:0000256" key="1">
    <source>
        <dbReference type="ARBA" id="ARBA00001971"/>
    </source>
</evidence>
<reference evidence="20 21" key="1">
    <citation type="submission" date="2014-04" db="EMBL/GenBank/DDBJ databases">
        <authorList>
            <consortium name="DOE Joint Genome Institute"/>
            <person name="Kuo A."/>
            <person name="Martino E."/>
            <person name="Perotto S."/>
            <person name="Kohler A."/>
            <person name="Nagy L.G."/>
            <person name="Floudas D."/>
            <person name="Copeland A."/>
            <person name="Barry K.W."/>
            <person name="Cichocki N."/>
            <person name="Veneault-Fourrey C."/>
            <person name="LaButti K."/>
            <person name="Lindquist E.A."/>
            <person name="Lipzen A."/>
            <person name="Lundell T."/>
            <person name="Morin E."/>
            <person name="Murat C."/>
            <person name="Sun H."/>
            <person name="Tunlid A."/>
            <person name="Henrissat B."/>
            <person name="Grigoriev I.V."/>
            <person name="Hibbett D.S."/>
            <person name="Martin F."/>
            <person name="Nordberg H.P."/>
            <person name="Cantor M.N."/>
            <person name="Hua S.X."/>
        </authorList>
    </citation>
    <scope>NUCLEOTIDE SEQUENCE [LARGE SCALE GENOMIC DNA]</scope>
    <source>
        <strain evidence="20 21">Zn</strain>
    </source>
</reference>
<dbReference type="GO" id="GO:0070330">
    <property type="term" value="F:aromatase activity"/>
    <property type="evidence" value="ECO:0007669"/>
    <property type="project" value="UniProtKB-UniRule"/>
</dbReference>
<dbReference type="CDD" id="cd11068">
    <property type="entry name" value="CYP120A1"/>
    <property type="match status" value="1"/>
</dbReference>
<dbReference type="InterPro" id="IPR023206">
    <property type="entry name" value="Bifunctional_P450_P450_red"/>
</dbReference>
<feature type="domain" description="Flavodoxin-like" evidence="18">
    <location>
        <begin position="501"/>
        <end position="641"/>
    </location>
</feature>
<dbReference type="GO" id="GO:0050660">
    <property type="term" value="F:flavin adenine dinucleotide binding"/>
    <property type="evidence" value="ECO:0007669"/>
    <property type="project" value="TreeGrafter"/>
</dbReference>
<dbReference type="PANTHER" id="PTHR19384:SF127">
    <property type="entry name" value="BIFUNCTIONAL CYTOCHROME P450_NADPH--P450 REDUCTASE"/>
    <property type="match status" value="1"/>
</dbReference>
<dbReference type="InterPro" id="IPR002401">
    <property type="entry name" value="Cyt_P450_E_grp-I"/>
</dbReference>
<dbReference type="InParanoid" id="A0A0C3CQ22"/>
<comment type="catalytic activity">
    <reaction evidence="14 16">
        <text>an organic molecule + reduced [NADPH--hemoprotein reductase] + O2 = an alcohol + oxidized [NADPH--hemoprotein reductase] + H2O + H(+)</text>
        <dbReference type="Rhea" id="RHEA:17149"/>
        <dbReference type="Rhea" id="RHEA-COMP:11964"/>
        <dbReference type="Rhea" id="RHEA-COMP:11965"/>
        <dbReference type="ChEBI" id="CHEBI:15377"/>
        <dbReference type="ChEBI" id="CHEBI:15378"/>
        <dbReference type="ChEBI" id="CHEBI:15379"/>
        <dbReference type="ChEBI" id="CHEBI:30879"/>
        <dbReference type="ChEBI" id="CHEBI:57618"/>
        <dbReference type="ChEBI" id="CHEBI:58210"/>
        <dbReference type="ChEBI" id="CHEBI:142491"/>
        <dbReference type="EC" id="1.14.14.1"/>
    </reaction>
</comment>
<feature type="domain" description="FAD-binding FR-type" evidence="19">
    <location>
        <begin position="672"/>
        <end position="902"/>
    </location>
</feature>
<keyword evidence="10 16" id="KW-0249">Electron transport</keyword>
<dbReference type="EC" id="1.6.2.4" evidence="16"/>
<dbReference type="Gene3D" id="1.10.630.10">
    <property type="entry name" value="Cytochrome P450"/>
    <property type="match status" value="1"/>
</dbReference>
<dbReference type="CDD" id="cd06206">
    <property type="entry name" value="bifunctional_CYPOR"/>
    <property type="match status" value="1"/>
</dbReference>
<dbReference type="SUPFAM" id="SSF52218">
    <property type="entry name" value="Flavoproteins"/>
    <property type="match status" value="1"/>
</dbReference>
<sequence>MSEPIPGPPPLPIVGNIHSLDLVNSFTTFNNLADTYGPIFKLTFGGVERVFIANHALMDEVCDEKRFTKLVSGSLAQIRNGIEDGLFTAHPGEHNWEIAHRVLMPAFGPISIQAMFDEMHDIASQLVIKWARFGPSEKIHVTDDFTRLTLDSIALCAMGTRFNSFYRDEMHPFVNAMVGFLAESGARASRPAFMQYFMRAAQQTYDNEIAVLKKVAREVVAERRSHPNDKKDLLNAMLKGVDVKTGEAMTEESIMNNMITFLIAGHETTSGLLSFLFYNLLKNPSAYQAAQRQVDEVVGRGPVTVDHMSKLPYIEACMRETLRLTPSAPAFQFQSRPDSTEDPIYLAGGKYEVKKGQGIVCVLPYIQRDPAVYGDDADSFKPERMLNEAFAKLPKNSWKPFGNGMRGCIGRPFAWQETILTVAMLLQNFNFRFDDPSYQLQIKQTLTIKPKDFFMRATLRDNVDPIQLEKMLHVDVSGEAVTLEKGTKTSVSATTRSKKPLTILYGSNAGTCEALAQTLARVASSRGYLAEVDPLDAGVGKIPKDQPVVMICSSYEGQPPDNAAHFVEWLQNLGGNALTGVRYAVYGCGNHDWAATFHRIPKILDSEFEGSGAVRIAETGLGDVADGDIFNHFDKWQDEQLWASLGGEVVAAEEPGIEIEIDTDARKSTLRQDVKEAVVLSNQLLTAEGVPEKRHVALRLPTGMSYNVGDYLAVLPINDQKNIRRVLKHYGLPWDAMLTIKVGANTTLPTGYPISAMDVLGAYVELAQPATRKNISRIAASIPDEQTREKVLALAGKDFDNEISQKRCSPLDILEEYPSATLPLGEFLAMLPPMRIRQYSISSTPLADPTTATLTWSVLDAPSKIADSKRFLGVASNYLSNVGEGDRIHVAVKESHGNFHPPRDIENTPVMMFCAGTGLAPFRGFIEERAIQAGAGRRLAPAYLFIGCTHPEKDSIFKDELQQWEKAGIVKVFYAFSRAQEESKGCQHVQDRLWQEREEMIKIFDQGAKLYVCGSSMVGEGVAAMTKKIFQEYCDSIGKPKTDEEVEAWFQGIKSDRYASDVFA</sequence>
<evidence type="ECO:0000256" key="2">
    <source>
        <dbReference type="ARBA" id="ARBA00010018"/>
    </source>
</evidence>
<evidence type="ECO:0000256" key="9">
    <source>
        <dbReference type="ARBA" id="ARBA00022857"/>
    </source>
</evidence>
<evidence type="ECO:0000256" key="5">
    <source>
        <dbReference type="ARBA" id="ARBA00022630"/>
    </source>
</evidence>
<evidence type="ECO:0000256" key="17">
    <source>
        <dbReference type="PIRSR" id="PIRSR000209-1"/>
    </source>
</evidence>
<feature type="binding site" description="axial binding residue" evidence="17">
    <location>
        <position position="408"/>
    </location>
    <ligand>
        <name>heme</name>
        <dbReference type="ChEBI" id="CHEBI:30413"/>
    </ligand>
    <ligandPart>
        <name>Fe</name>
        <dbReference type="ChEBI" id="CHEBI:18248"/>
    </ligandPart>
</feature>